<reference evidence="1 2" key="1">
    <citation type="submission" date="2017-01" db="EMBL/GenBank/DDBJ databases">
        <title>Novel large sulfur bacteria in the metagenomes of groundwater-fed chemosynthetic microbial mats in the Lake Huron basin.</title>
        <authorList>
            <person name="Sharrar A.M."/>
            <person name="Flood B.E."/>
            <person name="Bailey J.V."/>
            <person name="Jones D.S."/>
            <person name="Biddanda B."/>
            <person name="Ruberg S.A."/>
            <person name="Marcus D.N."/>
            <person name="Dick G.J."/>
        </authorList>
    </citation>
    <scope>NUCLEOTIDE SEQUENCE [LARGE SCALE GENOMIC DNA]</scope>
    <source>
        <strain evidence="1">A8</strain>
    </source>
</reference>
<protein>
    <recommendedName>
        <fullName evidence="3">Replication protein</fullName>
    </recommendedName>
</protein>
<name>A0A1Y1Q861_9GAMM</name>
<organism evidence="1 2">
    <name type="scientific">Thiothrix lacustris</name>
    <dbReference type="NCBI Taxonomy" id="525917"/>
    <lineage>
        <taxon>Bacteria</taxon>
        <taxon>Pseudomonadati</taxon>
        <taxon>Pseudomonadota</taxon>
        <taxon>Gammaproteobacteria</taxon>
        <taxon>Thiotrichales</taxon>
        <taxon>Thiotrichaceae</taxon>
        <taxon>Thiothrix</taxon>
    </lineage>
</organism>
<comment type="caution">
    <text evidence="1">The sequence shown here is derived from an EMBL/GenBank/DDBJ whole genome shotgun (WGS) entry which is preliminary data.</text>
</comment>
<evidence type="ECO:0000313" key="2">
    <source>
        <dbReference type="Proteomes" id="UP000192491"/>
    </source>
</evidence>
<dbReference type="AlphaFoldDB" id="A0A1Y1Q861"/>
<accession>A0A1Y1Q861</accession>
<gene>
    <name evidence="1" type="ORF">BWK73_50950</name>
</gene>
<dbReference type="Proteomes" id="UP000192491">
    <property type="component" value="Unassembled WGS sequence"/>
</dbReference>
<evidence type="ECO:0000313" key="1">
    <source>
        <dbReference type="EMBL" id="OQW99169.1"/>
    </source>
</evidence>
<proteinExistence type="predicted"/>
<sequence>MIVIPENNTKSKRGLAKYDHNPFIGNAIANTKSGVRRISDKSGTRMMVVAENTGEMLAPVGFWQTQEVDRTQFVKLYVNGVKAFRDLTGAGTKVFEVLYFKVQEATGKDFLYLSFVEIDQQATPMSKATFMKGMKELIIKGFIAESMAQNKYYLNPDYMWNGDRLAFVKEYHTKQSSTKKELDQIELNV</sequence>
<dbReference type="EMBL" id="MTEJ01000710">
    <property type="protein sequence ID" value="OQW99169.1"/>
    <property type="molecule type" value="Genomic_DNA"/>
</dbReference>
<evidence type="ECO:0008006" key="3">
    <source>
        <dbReference type="Google" id="ProtNLM"/>
    </source>
</evidence>